<dbReference type="PROSITE" id="PS50297">
    <property type="entry name" value="ANK_REP_REGION"/>
    <property type="match status" value="1"/>
</dbReference>
<accession>A0A371F8N4</accession>
<feature type="non-terminal residue" evidence="3">
    <location>
        <position position="1"/>
    </location>
</feature>
<dbReference type="GO" id="GO:0005886">
    <property type="term" value="C:plasma membrane"/>
    <property type="evidence" value="ECO:0007669"/>
    <property type="project" value="UniProtKB-SubCell"/>
</dbReference>
<dbReference type="InterPro" id="IPR002110">
    <property type="entry name" value="Ankyrin_rpt"/>
</dbReference>
<evidence type="ECO:0000256" key="1">
    <source>
        <dbReference type="ARBA" id="ARBA00004413"/>
    </source>
</evidence>
<proteinExistence type="predicted"/>
<organism evidence="3 4">
    <name type="scientific">Mucuna pruriens</name>
    <name type="common">Velvet bean</name>
    <name type="synonym">Dolichos pruriens</name>
    <dbReference type="NCBI Taxonomy" id="157652"/>
    <lineage>
        <taxon>Eukaryota</taxon>
        <taxon>Viridiplantae</taxon>
        <taxon>Streptophyta</taxon>
        <taxon>Embryophyta</taxon>
        <taxon>Tracheophyta</taxon>
        <taxon>Spermatophyta</taxon>
        <taxon>Magnoliopsida</taxon>
        <taxon>eudicotyledons</taxon>
        <taxon>Gunneridae</taxon>
        <taxon>Pentapetalae</taxon>
        <taxon>rosids</taxon>
        <taxon>fabids</taxon>
        <taxon>Fabales</taxon>
        <taxon>Fabaceae</taxon>
        <taxon>Papilionoideae</taxon>
        <taxon>50 kb inversion clade</taxon>
        <taxon>NPAAA clade</taxon>
        <taxon>indigoferoid/millettioid clade</taxon>
        <taxon>Phaseoleae</taxon>
        <taxon>Mucuna</taxon>
    </lineage>
</organism>
<comment type="subcellular location">
    <subcellularLocation>
        <location evidence="1">Cell membrane</location>
        <topology evidence="1">Peripheral membrane protein</topology>
        <orientation evidence="1">Cytoplasmic side</orientation>
    </subcellularLocation>
</comment>
<dbReference type="Proteomes" id="UP000257109">
    <property type="component" value="Unassembled WGS sequence"/>
</dbReference>
<dbReference type="AlphaFoldDB" id="A0A371F8N4"/>
<dbReference type="PROSITE" id="PS50088">
    <property type="entry name" value="ANK_REPEAT"/>
    <property type="match status" value="1"/>
</dbReference>
<comment type="caution">
    <text evidence="3">The sequence shown here is derived from an EMBL/GenBank/DDBJ whole genome shotgun (WGS) entry which is preliminary data.</text>
</comment>
<reference evidence="3" key="1">
    <citation type="submission" date="2018-05" db="EMBL/GenBank/DDBJ databases">
        <title>Draft genome of Mucuna pruriens seed.</title>
        <authorList>
            <person name="Nnadi N.E."/>
            <person name="Vos R."/>
            <person name="Hasami M.H."/>
            <person name="Devisetty U.K."/>
            <person name="Aguiy J.C."/>
        </authorList>
    </citation>
    <scope>NUCLEOTIDE SEQUENCE [LARGE SCALE GENOMIC DNA]</scope>
    <source>
        <strain evidence="3">JCA_2017</strain>
    </source>
</reference>
<sequence length="111" mass="12518">MEEEAHEFLRMIRHKGHRELLLKVLNDSHVPQDITPEKFGGIINNISTSRHLSFSKDEVSTEGRNHNQPLHIAVKCNNYMIAMVLIDNGSSLNDITLKNSPVVVKAFDGSK</sequence>
<name>A0A371F8N4_MUCPR</name>
<dbReference type="EMBL" id="QJKJ01010105">
    <property type="protein sequence ID" value="RDX74649.1"/>
    <property type="molecule type" value="Genomic_DNA"/>
</dbReference>
<keyword evidence="2" id="KW-0040">ANK repeat</keyword>
<evidence type="ECO:0000313" key="3">
    <source>
        <dbReference type="EMBL" id="RDX74649.1"/>
    </source>
</evidence>
<keyword evidence="4" id="KW-1185">Reference proteome</keyword>
<dbReference type="InterPro" id="IPR036770">
    <property type="entry name" value="Ankyrin_rpt-contain_sf"/>
</dbReference>
<evidence type="ECO:0000313" key="4">
    <source>
        <dbReference type="Proteomes" id="UP000257109"/>
    </source>
</evidence>
<dbReference type="OrthoDB" id="1724165at2759"/>
<feature type="repeat" description="ANK" evidence="2">
    <location>
        <begin position="65"/>
        <end position="97"/>
    </location>
</feature>
<dbReference type="PANTHER" id="PTHR32108">
    <property type="entry name" value="DNA-DIRECTED RNA POLYMERASE SUBUNIT ALPHA"/>
    <property type="match status" value="1"/>
</dbReference>
<protein>
    <submittedName>
        <fullName evidence="3">Uncharacterized protein</fullName>
    </submittedName>
</protein>
<evidence type="ECO:0000256" key="2">
    <source>
        <dbReference type="PROSITE-ProRule" id="PRU00023"/>
    </source>
</evidence>
<dbReference type="SUPFAM" id="SSF48403">
    <property type="entry name" value="Ankyrin repeat"/>
    <property type="match status" value="1"/>
</dbReference>
<gene>
    <name evidence="3" type="ORF">CR513_45579</name>
</gene>
<dbReference type="PANTHER" id="PTHR32108:SF9">
    <property type="entry name" value="REVERSE TRANSCRIPTASE RNASE H-LIKE DOMAIN-CONTAINING PROTEIN"/>
    <property type="match status" value="1"/>
</dbReference>